<comment type="caution">
    <text evidence="5">The sequence shown here is derived from an EMBL/GenBank/DDBJ whole genome shotgun (WGS) entry which is preliminary data.</text>
</comment>
<dbReference type="Proteomes" id="UP000191812">
    <property type="component" value="Unassembled WGS sequence"/>
</dbReference>
<reference evidence="5 6" key="1">
    <citation type="submission" date="2016-01" db="EMBL/GenBank/DDBJ databases">
        <authorList>
            <person name="Regsiter A."/>
            <person name="william w."/>
        </authorList>
    </citation>
    <scope>NUCLEOTIDE SEQUENCE [LARGE SCALE GENOMIC DNA]</scope>
    <source>
        <strain evidence="5 6">CFBP 6927</strain>
    </source>
</reference>
<dbReference type="SUPFAM" id="SSF111369">
    <property type="entry name" value="HlyD-like secretion proteins"/>
    <property type="match status" value="1"/>
</dbReference>
<dbReference type="InterPro" id="IPR006143">
    <property type="entry name" value="RND_pump_MFP"/>
</dbReference>
<dbReference type="Gene3D" id="2.40.420.20">
    <property type="match status" value="1"/>
</dbReference>
<sequence>MHSMKFVLALFLSMNILFVSSSAIAQGDEAATLTVTLTRPVQRQWPETVPASGWLKPWHEAIIAAEANGLRVTEVLADVGSVVSRGQPLVKLTDETVRTELRKEEAALASAQAALAKAKSNADRARKVGESGAISEEKATDYLIAEQTAVAGVASAEAALDSQRIKLAQTTIRAVDDGVVTSRSVQLGSVVSPGTELFRIIRQRKIEWQSEVSARYLNRIKEGLPARIAQPGGQLVKGVVRLVSPTISTDTGRALVYVELPRDAQNTSGLYVTGWIELETITALTLPETALVMRDGIAYVFTVDTDGRTSRIRVETGRRNDGEVEIVSGLKNTAKVVSSGGAFLSDRAVVRVEGEVR</sequence>
<feature type="signal peptide" evidence="3">
    <location>
        <begin position="1"/>
        <end position="25"/>
    </location>
</feature>
<dbReference type="InterPro" id="IPR058637">
    <property type="entry name" value="YknX-like_C"/>
</dbReference>
<protein>
    <submittedName>
        <fullName evidence="5">Efflux cation transporter protein</fullName>
    </submittedName>
</protein>
<dbReference type="PANTHER" id="PTHR30469:SF15">
    <property type="entry name" value="HLYD FAMILY OF SECRETION PROTEINS"/>
    <property type="match status" value="1"/>
</dbReference>
<evidence type="ECO:0000256" key="2">
    <source>
        <dbReference type="SAM" id="Coils"/>
    </source>
</evidence>
<dbReference type="Gene3D" id="2.40.30.170">
    <property type="match status" value="1"/>
</dbReference>
<dbReference type="Gene3D" id="2.40.50.100">
    <property type="match status" value="1"/>
</dbReference>
<comment type="similarity">
    <text evidence="1">Belongs to the membrane fusion protein (MFP) (TC 8.A.1) family.</text>
</comment>
<evidence type="ECO:0000313" key="6">
    <source>
        <dbReference type="Proteomes" id="UP000191812"/>
    </source>
</evidence>
<name>A0ABM9VJ41_9HYPH</name>
<dbReference type="PANTHER" id="PTHR30469">
    <property type="entry name" value="MULTIDRUG RESISTANCE PROTEIN MDTA"/>
    <property type="match status" value="1"/>
</dbReference>
<keyword evidence="2" id="KW-0175">Coiled coil</keyword>
<gene>
    <name evidence="5" type="ORF">AGR13a_Lc100191</name>
</gene>
<dbReference type="NCBIfam" id="TIGR01730">
    <property type="entry name" value="RND_mfp"/>
    <property type="match status" value="1"/>
</dbReference>
<keyword evidence="3" id="KW-0732">Signal</keyword>
<keyword evidence="6" id="KW-1185">Reference proteome</keyword>
<dbReference type="Pfam" id="PF25989">
    <property type="entry name" value="YknX_C"/>
    <property type="match status" value="1"/>
</dbReference>
<organism evidence="5 6">
    <name type="scientific">Agrobacterium genomosp. 13 str. CFBP 6927</name>
    <dbReference type="NCBI Taxonomy" id="1183428"/>
    <lineage>
        <taxon>Bacteria</taxon>
        <taxon>Pseudomonadati</taxon>
        <taxon>Pseudomonadota</taxon>
        <taxon>Alphaproteobacteria</taxon>
        <taxon>Hyphomicrobiales</taxon>
        <taxon>Rhizobiaceae</taxon>
        <taxon>Rhizobium/Agrobacterium group</taxon>
        <taxon>Agrobacterium</taxon>
        <taxon>Agrobacterium tumefaciens complex</taxon>
    </lineage>
</organism>
<feature type="domain" description="YknX-like C-terminal permuted SH3-like" evidence="4">
    <location>
        <begin position="283"/>
        <end position="351"/>
    </location>
</feature>
<dbReference type="Gene3D" id="1.10.287.470">
    <property type="entry name" value="Helix hairpin bin"/>
    <property type="match status" value="1"/>
</dbReference>
<evidence type="ECO:0000313" key="5">
    <source>
        <dbReference type="EMBL" id="CUX47227.1"/>
    </source>
</evidence>
<evidence type="ECO:0000256" key="3">
    <source>
        <dbReference type="SAM" id="SignalP"/>
    </source>
</evidence>
<evidence type="ECO:0000256" key="1">
    <source>
        <dbReference type="ARBA" id="ARBA00009477"/>
    </source>
</evidence>
<proteinExistence type="inferred from homology"/>
<accession>A0ABM9VJ41</accession>
<feature type="chain" id="PRO_5046765396" evidence="3">
    <location>
        <begin position="26"/>
        <end position="357"/>
    </location>
</feature>
<dbReference type="EMBL" id="FBWH01000036">
    <property type="protein sequence ID" value="CUX47227.1"/>
    <property type="molecule type" value="Genomic_DNA"/>
</dbReference>
<evidence type="ECO:0000259" key="4">
    <source>
        <dbReference type="Pfam" id="PF25989"/>
    </source>
</evidence>
<feature type="coiled-coil region" evidence="2">
    <location>
        <begin position="101"/>
        <end position="128"/>
    </location>
</feature>